<keyword evidence="2" id="KW-1185">Reference proteome</keyword>
<proteinExistence type="predicted"/>
<evidence type="ECO:0000313" key="2">
    <source>
        <dbReference type="Proteomes" id="UP000054928"/>
    </source>
</evidence>
<accession>A0A0N7L4W2</accession>
<dbReference type="RefSeq" id="XP_024576156.1">
    <property type="nucleotide sequence ID" value="XM_024725373.1"/>
</dbReference>
<protein>
    <submittedName>
        <fullName evidence="1">Uncharacterized protein</fullName>
    </submittedName>
</protein>
<organism evidence="1 2">
    <name type="scientific">Plasmopara halstedii</name>
    <name type="common">Downy mildew of sunflower</name>
    <dbReference type="NCBI Taxonomy" id="4781"/>
    <lineage>
        <taxon>Eukaryota</taxon>
        <taxon>Sar</taxon>
        <taxon>Stramenopiles</taxon>
        <taxon>Oomycota</taxon>
        <taxon>Peronosporomycetes</taxon>
        <taxon>Peronosporales</taxon>
        <taxon>Peronosporaceae</taxon>
        <taxon>Plasmopara</taxon>
    </lineage>
</organism>
<sequence>MTLLFYLRLTFSYPHSVFLVDRLQTHVWKLAKDSFARGDNLTKPRPETATHSHSLTPIMAIF</sequence>
<dbReference type="Proteomes" id="UP000054928">
    <property type="component" value="Unassembled WGS sequence"/>
</dbReference>
<reference evidence="2" key="1">
    <citation type="submission" date="2014-09" db="EMBL/GenBank/DDBJ databases">
        <authorList>
            <person name="Sharma Rahul"/>
            <person name="Thines Marco"/>
        </authorList>
    </citation>
    <scope>NUCLEOTIDE SEQUENCE [LARGE SCALE GENOMIC DNA]</scope>
</reference>
<name>A0A0N7L4W2_PLAHL</name>
<dbReference type="GeneID" id="36405078"/>
<dbReference type="EMBL" id="CCYD01000442">
    <property type="protein sequence ID" value="CEG39787.1"/>
    <property type="molecule type" value="Genomic_DNA"/>
</dbReference>
<dbReference type="AlphaFoldDB" id="A0A0N7L4W2"/>
<evidence type="ECO:0000313" key="1">
    <source>
        <dbReference type="EMBL" id="CEG39787.1"/>
    </source>
</evidence>